<feature type="coiled-coil region" evidence="6">
    <location>
        <begin position="597"/>
        <end position="970"/>
    </location>
</feature>
<keyword evidence="10" id="KW-1185">Reference proteome</keyword>
<feature type="coiled-coil region" evidence="6">
    <location>
        <begin position="488"/>
        <end position="561"/>
    </location>
</feature>
<feature type="coiled-coil region" evidence="6">
    <location>
        <begin position="2673"/>
        <end position="2714"/>
    </location>
</feature>
<dbReference type="Proteomes" id="UP001158576">
    <property type="component" value="Chromosome XSR"/>
</dbReference>
<evidence type="ECO:0000256" key="6">
    <source>
        <dbReference type="SAM" id="Coils"/>
    </source>
</evidence>
<evidence type="ECO:0000313" key="10">
    <source>
        <dbReference type="Proteomes" id="UP001158576"/>
    </source>
</evidence>
<accession>A0ABN7S9B3</accession>
<dbReference type="Gene3D" id="1.10.287.1490">
    <property type="match status" value="1"/>
</dbReference>
<feature type="compositionally biased region" description="Polar residues" evidence="7">
    <location>
        <begin position="18"/>
        <end position="33"/>
    </location>
</feature>
<dbReference type="PANTHER" id="PTHR44981:SF2">
    <property type="entry name" value="PERICENTRIN-LIKE PROTEIN, ISOFORM F"/>
    <property type="match status" value="1"/>
</dbReference>
<feature type="coiled-coil region" evidence="6">
    <location>
        <begin position="2744"/>
        <end position="2771"/>
    </location>
</feature>
<keyword evidence="5" id="KW-0206">Cytoskeleton</keyword>
<feature type="region of interest" description="Disordered" evidence="7">
    <location>
        <begin position="2114"/>
        <end position="2148"/>
    </location>
</feature>
<evidence type="ECO:0000313" key="9">
    <source>
        <dbReference type="EMBL" id="CAG5095655.1"/>
    </source>
</evidence>
<feature type="compositionally biased region" description="Low complexity" evidence="7">
    <location>
        <begin position="1912"/>
        <end position="1925"/>
    </location>
</feature>
<name>A0ABN7S9B3_OIKDI</name>
<feature type="coiled-coil region" evidence="6">
    <location>
        <begin position="90"/>
        <end position="290"/>
    </location>
</feature>
<evidence type="ECO:0000256" key="4">
    <source>
        <dbReference type="ARBA" id="ARBA00023054"/>
    </source>
</evidence>
<feature type="coiled-coil region" evidence="6">
    <location>
        <begin position="1958"/>
        <end position="2052"/>
    </location>
</feature>
<sequence length="3053" mass="351887">MKPRADRSSSLRHIPSAFDSSNNSTLDPSNTSASRIEELEISMSEKNDIISRLTEQLDAAGRQIDQMGVKLNAVAMHNNNHFMSEASKIQVEFEKQLETQQKRLQEEVEKTKLLEMTLAGQGTSQREVDRLREDLDAESEKFFKAQEELDCARSRIEDLAEQLARKDQLVKEMEEKQNTHVERQHAQIDQLEQDFRNRQQEADDKLRFLLEEKTKLERQVSQLQEDLEINKDDRSRIREALEEENRYLLSERDKQQELYIAQEKSLTEELRKKDERIAELESEKVNNDNQTFSDSDDDDFHTNIRELDAINDKFYEVNPGVTDERDRLRNELTATFANSQVAVDEYERIKAENATLRTELDQSRATHDNYLRLQENHKELQEHLAQATANFETFRDAALNGEIPNKRKITQLEEDLSLTQKALEESESQNQTYSARIKQLLDEREQEQGQFKKLYESAIQESEGKTEDLVSKLNQEIESRGVLLVENKKQWDDEREEMEAKIHELEKDIEYYSDVIKTAKDEAEESAASAQQIEAELQEKIDQLTRELKSEHNRVDALSKQIIEKDNDVKELSGRVATMVSVQDQMAEMSKEWSQKLEELSTTKAMLIGERDQMKEKAKTESEENKKLSDQMEALQNKLEETEANVISMEEIIVDLKSRDDQSREILDRRDDEIKLLKTRTEHLEDLEAKIQDLQTHIETQEAGFNAEREVFNRENEHAKDEIESLVKDYEIFAVQLADKDEKLKIFTAVQEQLHEVTDERDRLDKQLKERAEEIEGTKLELAEAKEKCQKVSEEFEIFKGQASSKDVETSEALAVQAAQKTATEVQLKEMREHLEAQKELLAQNQMESEKLRAEIDVLNSVKTEGEDRCKELQDECAELRTLKKELEELQETHGIVIEEYNLLENELKETKDQGDQLNKRAESLEAALAKALAGEALAAGSVHELEEKMSNLLHEKQTLADELSEIKKREEVVTSSLVPIVRKFSSDEADSLEEHPLDLAKVENLKGVLDKRDQNHVAEVDRLIAELEEAKMALDAKSAENSDFVQQLDRARKDCDQLAAEIVSQHTRLTEERKEFEAANQLKIVQFFNEKNAELEEMEEMYNKQLNVKVEEFNSNIKELNEQLAESERQLEEVCEAHQKELSALQHDIAENNDDRDVEMETLTRDMAELIPYAEQLKSENDLLKERVEELNKKSDEAAQEHLDILAQIQSENNKNEHYRQEIRVLTGQIEQKAKVEDALNSEIHTLRAYVEKVKNEYETQFKSMNQSMMTNATNATEYMPIQIRVPVLGPEGEGDSRNSIGTVHNLVEEHAHEDDEVREGSLPDSDILEMDSKEIEVIRLEDLVKELQGRLAKYENPELDNSQEIEDNQNELRALETKIEELSREREDQLCAKNDHISEIEELRATEKDKFRAEISKLREKISELQTELDKKEINVPEEVARVQEENKFLQNQAEEFADELERTINTEEQLSQENIALRNQLSKVEKELDQIKLETPERFERMMTGFGHERKEFDEVHEKIFEENEQLRSALAKIYSRVKDAIQLANNDALEASILEQHPIGDDEMDLEEGLAATEQVILLLDTIIHEIKQGKEARESTEHSDGNVETLEKPGLKNLFTLDTTTDPGAKDESFTGYGEEEPLPLSPKKPGSELAEMKRELSGLRQENNKLQEELKVLITERLDDANDEVRRMYETLQLNLHEERNAKDEEIRRLNHIVEEQISKEVSNVESLLQQNTELRDRLQFAERECETKTEFITKQTSEQDAERDHLERKVQALQLALEKVKDAQKIEQANTLEESLHNNSFAPHAAQKLEQLETELERERELQNKIQADYNELCVKHREYFRRYKELESAEAEAQKRINQYTAIEFEKEQLQSELKLAFDRIADLETFIDRLKFGDSSLKSKTMSQNNSSFASSGNNSKAFRDESRLNGSGDVSALDLSDPKEPSVDPAEHAKLAADLESKTMAITDLEEQILVLKNDLEKERQKQASPRDKPIKTVGSLLEDLSEKDNQIFEKEEELLVLQDELSRSKTENEKLKSELANMSTKSGNVTNENEISVDESEFKTLKIKCEMQEEIIGKMARNIELLKATQDHDESLCDFSLKDELNITDGDTNGPQGDGPLVDFDQPANKSSDSIESKDENEKVALLEGTVAELHNELELAESRVAELLKMQAGTRKGGRDNSILLEVRDELEAVNDERESLLQKWRNFVMTSPRSKMNVTIFKKRSTSECDNLKQQIKNLKQESQKLQNLEDELHRVEQENHDIQALFQDAQEEIKFLSAAKMENAKLLAKIDDLEALKDQVDDLEQDKRELDFKISQGSDVMNKLRTDKSHLENEVSNLNKKLIANEVRQQEQQQTINELLNQIQTNRADVEHNKSHAREQESMFIKQQNSKMEEINDLRQALTTAESVKEDLSGENFLLKQRVTELENQLGQMAHEAELSATGEDLMARLQHELDQQDALDMQLLGHLTGEKQNQESGPQLDGRIQSLLDRIHEEGVSILALSEAQALRGDNDIAQHRAESSYRRLELELEQEKILNRDLQEAVEREQHRLKEAEMTADSDKRQIELLSSKLARASQDHGDKCLEVSRCLADIEMLKEEIEAKSQQLEHSQQVVDTLRKDSEEMRNEFSKFDAKALAYDEQSQDFVRRLKTVQEEKHLLTTAVTQERDENSRLSAELRQAQLVIEDLKSNNSADQRKLEQCVQRARESEASEKKLNDRRKLMAMAKVDGLIKKEQRLQAHIRSLELRLQNASSANSDLSSNDGESDKQNLYQVRCGLEACRQQLGALASRLMVAAVRNDNDELKASKEEITEAHRNLAFYARLINSSRSSKRAQDTGLLEERLRDQLTNLKLNSDRLHELQAEVSSDSQSLSEFKLRSETQRKQIDQLTADKLALQNKLDEIKLTAPDQWTNENSASATQSLARKQQKTYERYARAESSRKALVYQKKYLLLTIGGFQNTEQVTLATLSKIGGFKNPAEEKAPLSPKRRFIAAANAVIAITRLKFLTRTWVKRITKNRSHSSKDALQIALTNRLNYDQERGVY</sequence>
<protein>
    <submittedName>
        <fullName evidence="9">Oidioi.mRNA.OKI2018_I69.XSR.g14280.t2.cds</fullName>
    </submittedName>
</protein>
<keyword evidence="3" id="KW-0597">Phosphoprotein</keyword>
<organism evidence="9 10">
    <name type="scientific">Oikopleura dioica</name>
    <name type="common">Tunicate</name>
    <dbReference type="NCBI Taxonomy" id="34765"/>
    <lineage>
        <taxon>Eukaryota</taxon>
        <taxon>Metazoa</taxon>
        <taxon>Chordata</taxon>
        <taxon>Tunicata</taxon>
        <taxon>Appendicularia</taxon>
        <taxon>Copelata</taxon>
        <taxon>Oikopleuridae</taxon>
        <taxon>Oikopleura</taxon>
    </lineage>
</organism>
<evidence type="ECO:0000256" key="1">
    <source>
        <dbReference type="ARBA" id="ARBA00004300"/>
    </source>
</evidence>
<dbReference type="InterPro" id="IPR019528">
    <property type="entry name" value="PACT_domain"/>
</dbReference>
<keyword evidence="2" id="KW-0963">Cytoplasm</keyword>
<feature type="coiled-coil region" evidence="6">
    <location>
        <begin position="1018"/>
        <end position="1062"/>
    </location>
</feature>
<dbReference type="EMBL" id="OU015569">
    <property type="protein sequence ID" value="CAG5095655.1"/>
    <property type="molecule type" value="Genomic_DNA"/>
</dbReference>
<feature type="domain" description="Pericentrin/AKAP-450 centrosomal targeting" evidence="8">
    <location>
        <begin position="2942"/>
        <end position="3020"/>
    </location>
</feature>
<feature type="region of interest" description="Disordered" evidence="7">
    <location>
        <begin position="1619"/>
        <end position="1652"/>
    </location>
</feature>
<dbReference type="InterPro" id="IPR028745">
    <property type="entry name" value="AKAP9/Pericentrin"/>
</dbReference>
<comment type="subcellular location">
    <subcellularLocation>
        <location evidence="1">Cytoplasm</location>
        <location evidence="1">Cytoskeleton</location>
        <location evidence="1">Microtubule organizing center</location>
        <location evidence="1">Centrosome</location>
    </subcellularLocation>
</comment>
<gene>
    <name evidence="9" type="ORF">OKIOD_LOCUS5838</name>
</gene>
<feature type="coiled-coil region" evidence="6">
    <location>
        <begin position="2533"/>
        <end position="2637"/>
    </location>
</feature>
<feature type="region of interest" description="Disordered" evidence="7">
    <location>
        <begin position="1"/>
        <end position="33"/>
    </location>
</feature>
<keyword evidence="4 6" id="KW-0175">Coiled coil</keyword>
<reference evidence="9 10" key="1">
    <citation type="submission" date="2021-04" db="EMBL/GenBank/DDBJ databases">
        <authorList>
            <person name="Bliznina A."/>
        </authorList>
    </citation>
    <scope>NUCLEOTIDE SEQUENCE [LARGE SCALE GENOMIC DNA]</scope>
</reference>
<evidence type="ECO:0000256" key="7">
    <source>
        <dbReference type="SAM" id="MobiDB-lite"/>
    </source>
</evidence>
<evidence type="ECO:0000256" key="5">
    <source>
        <dbReference type="ARBA" id="ARBA00023212"/>
    </source>
</evidence>
<proteinExistence type="predicted"/>
<dbReference type="Pfam" id="PF10495">
    <property type="entry name" value="PACT_coil_coil"/>
    <property type="match status" value="1"/>
</dbReference>
<feature type="coiled-coil region" evidence="6">
    <location>
        <begin position="1332"/>
        <end position="1497"/>
    </location>
</feature>
<feature type="coiled-coil region" evidence="6">
    <location>
        <begin position="346"/>
        <end position="457"/>
    </location>
</feature>
<feature type="compositionally biased region" description="Basic and acidic residues" evidence="7">
    <location>
        <begin position="1946"/>
        <end position="1956"/>
    </location>
</feature>
<dbReference type="PANTHER" id="PTHR44981">
    <property type="entry name" value="PERICENTRIN-LIKE PROTEIN, ISOFORM F"/>
    <property type="match status" value="1"/>
</dbReference>
<feature type="coiled-coil region" evidence="6">
    <location>
        <begin position="1655"/>
        <end position="1871"/>
    </location>
</feature>
<evidence type="ECO:0000256" key="3">
    <source>
        <dbReference type="ARBA" id="ARBA00022553"/>
    </source>
</evidence>
<evidence type="ECO:0000259" key="8">
    <source>
        <dbReference type="Pfam" id="PF10495"/>
    </source>
</evidence>
<feature type="coiled-coil region" evidence="6">
    <location>
        <begin position="2850"/>
        <end position="2915"/>
    </location>
</feature>
<evidence type="ECO:0000256" key="2">
    <source>
        <dbReference type="ARBA" id="ARBA00022490"/>
    </source>
</evidence>
<feature type="region of interest" description="Disordered" evidence="7">
    <location>
        <begin position="1906"/>
        <end position="1956"/>
    </location>
</feature>
<feature type="coiled-coil region" evidence="6">
    <location>
        <begin position="2151"/>
        <end position="2439"/>
    </location>
</feature>
<feature type="coiled-coil region" evidence="6">
    <location>
        <begin position="1086"/>
        <end position="1230"/>
    </location>
</feature>